<keyword evidence="2" id="KW-1185">Reference proteome</keyword>
<proteinExistence type="predicted"/>
<dbReference type="AlphaFoldDB" id="A0A6A5QW52"/>
<dbReference type="Proteomes" id="UP000800096">
    <property type="component" value="Unassembled WGS sequence"/>
</dbReference>
<sequence>MGKTSQPSPAQLPHVQATIRVIDSLHRRPLRHPKPISFALLPQPHLPPTFYGEQDTSYCTL</sequence>
<name>A0A6A5QW52_AMPQU</name>
<dbReference type="EMBL" id="ML979132">
    <property type="protein sequence ID" value="KAF1920021.1"/>
    <property type="molecule type" value="Genomic_DNA"/>
</dbReference>
<evidence type="ECO:0000313" key="2">
    <source>
        <dbReference type="Proteomes" id="UP000800096"/>
    </source>
</evidence>
<organism evidence="1 2">
    <name type="scientific">Ampelomyces quisqualis</name>
    <name type="common">Powdery mildew agent</name>
    <dbReference type="NCBI Taxonomy" id="50730"/>
    <lineage>
        <taxon>Eukaryota</taxon>
        <taxon>Fungi</taxon>
        <taxon>Dikarya</taxon>
        <taxon>Ascomycota</taxon>
        <taxon>Pezizomycotina</taxon>
        <taxon>Dothideomycetes</taxon>
        <taxon>Pleosporomycetidae</taxon>
        <taxon>Pleosporales</taxon>
        <taxon>Pleosporineae</taxon>
        <taxon>Phaeosphaeriaceae</taxon>
        <taxon>Ampelomyces</taxon>
    </lineage>
</organism>
<gene>
    <name evidence="1" type="ORF">BDU57DRAFT_508096</name>
</gene>
<protein>
    <submittedName>
        <fullName evidence="1">Uncharacterized protein</fullName>
    </submittedName>
</protein>
<reference evidence="1" key="1">
    <citation type="journal article" date="2020" name="Stud. Mycol.">
        <title>101 Dothideomycetes genomes: a test case for predicting lifestyles and emergence of pathogens.</title>
        <authorList>
            <person name="Haridas S."/>
            <person name="Albert R."/>
            <person name="Binder M."/>
            <person name="Bloem J."/>
            <person name="Labutti K."/>
            <person name="Salamov A."/>
            <person name="Andreopoulos B."/>
            <person name="Baker S."/>
            <person name="Barry K."/>
            <person name="Bills G."/>
            <person name="Bluhm B."/>
            <person name="Cannon C."/>
            <person name="Castanera R."/>
            <person name="Culley D."/>
            <person name="Daum C."/>
            <person name="Ezra D."/>
            <person name="Gonzalez J."/>
            <person name="Henrissat B."/>
            <person name="Kuo A."/>
            <person name="Liang C."/>
            <person name="Lipzen A."/>
            <person name="Lutzoni F."/>
            <person name="Magnuson J."/>
            <person name="Mondo S."/>
            <person name="Nolan M."/>
            <person name="Ohm R."/>
            <person name="Pangilinan J."/>
            <person name="Park H.-J."/>
            <person name="Ramirez L."/>
            <person name="Alfaro M."/>
            <person name="Sun H."/>
            <person name="Tritt A."/>
            <person name="Yoshinaga Y."/>
            <person name="Zwiers L.-H."/>
            <person name="Turgeon B."/>
            <person name="Goodwin S."/>
            <person name="Spatafora J."/>
            <person name="Crous P."/>
            <person name="Grigoriev I."/>
        </authorList>
    </citation>
    <scope>NUCLEOTIDE SEQUENCE</scope>
    <source>
        <strain evidence="1">HMLAC05119</strain>
    </source>
</reference>
<accession>A0A6A5QW52</accession>
<evidence type="ECO:0000313" key="1">
    <source>
        <dbReference type="EMBL" id="KAF1920021.1"/>
    </source>
</evidence>